<reference evidence="1 2" key="1">
    <citation type="submission" date="2020-06" db="EMBL/GenBank/DDBJ databases">
        <authorList>
            <person name="Criscuolo A."/>
        </authorList>
    </citation>
    <scope>NUCLEOTIDE SEQUENCE [LARGE SCALE GENOMIC DNA]</scope>
    <source>
        <strain evidence="1">PXU-55</strain>
    </source>
</reference>
<dbReference type="InterPro" id="IPR032675">
    <property type="entry name" value="LRR_dom_sf"/>
</dbReference>
<evidence type="ECO:0008006" key="3">
    <source>
        <dbReference type="Google" id="ProtNLM"/>
    </source>
</evidence>
<sequence length="107" mass="12276">MKNLKTLYIYGMNNLYDLTPISTLINLKELDIEHGKMNGTGKAVKSISPLKSLTQLKYLRLAVKIEDEGVDLKSLYGLKNLQKITILPRYLKTEKWKSLINELPLIK</sequence>
<proteinExistence type="predicted"/>
<evidence type="ECO:0000313" key="1">
    <source>
        <dbReference type="EMBL" id="CAC9974773.1"/>
    </source>
</evidence>
<accession>A0A9N8J3I6</accession>
<keyword evidence="2" id="KW-1185">Reference proteome</keyword>
<comment type="caution">
    <text evidence="1">The sequence shown here is derived from an EMBL/GenBank/DDBJ whole genome shotgun (WGS) entry which is preliminary data.</text>
</comment>
<dbReference type="EMBL" id="CAIJDE010000043">
    <property type="protein sequence ID" value="CAC9974773.1"/>
    <property type="molecule type" value="Genomic_DNA"/>
</dbReference>
<dbReference type="Proteomes" id="UP000533639">
    <property type="component" value="Unassembled WGS sequence"/>
</dbReference>
<dbReference type="SUPFAM" id="SSF52058">
    <property type="entry name" value="L domain-like"/>
    <property type="match status" value="1"/>
</dbReference>
<gene>
    <name evidence="1" type="ORF">FLAPXU55_02470</name>
</gene>
<protein>
    <recommendedName>
        <fullName evidence="3">Leucine-rich repeat domain-containing protein</fullName>
    </recommendedName>
</protein>
<dbReference type="RefSeq" id="WP_219637261.1">
    <property type="nucleotide sequence ID" value="NZ_CAIJDE010000043.1"/>
</dbReference>
<name>A0A9N8J3I6_9FLAO</name>
<dbReference type="Gene3D" id="3.80.10.10">
    <property type="entry name" value="Ribonuclease Inhibitor"/>
    <property type="match status" value="1"/>
</dbReference>
<organism evidence="1 2">
    <name type="scientific">Flavobacterium panici</name>
    <dbReference type="NCBI Taxonomy" id="2654843"/>
    <lineage>
        <taxon>Bacteria</taxon>
        <taxon>Pseudomonadati</taxon>
        <taxon>Bacteroidota</taxon>
        <taxon>Flavobacteriia</taxon>
        <taxon>Flavobacteriales</taxon>
        <taxon>Flavobacteriaceae</taxon>
        <taxon>Flavobacterium</taxon>
    </lineage>
</organism>
<evidence type="ECO:0000313" key="2">
    <source>
        <dbReference type="Proteomes" id="UP000533639"/>
    </source>
</evidence>
<dbReference type="AlphaFoldDB" id="A0A9N8J3I6"/>